<dbReference type="Proteomes" id="UP000295722">
    <property type="component" value="Unassembled WGS sequence"/>
</dbReference>
<comment type="caution">
    <text evidence="2">The sequence shown here is derived from an EMBL/GenBank/DDBJ whole genome shotgun (WGS) entry which is preliminary data.</text>
</comment>
<name>A0A4R5MD01_9BURK</name>
<dbReference type="Pfam" id="PF14082">
    <property type="entry name" value="SduA_C"/>
    <property type="match status" value="1"/>
</dbReference>
<protein>
    <submittedName>
        <fullName evidence="2">DUF4263 domain-containing protein</fullName>
    </submittedName>
</protein>
<evidence type="ECO:0000259" key="1">
    <source>
        <dbReference type="Pfam" id="PF14082"/>
    </source>
</evidence>
<dbReference type="OrthoDB" id="8973928at2"/>
<evidence type="ECO:0000313" key="2">
    <source>
        <dbReference type="EMBL" id="TDG24473.1"/>
    </source>
</evidence>
<keyword evidence="3" id="KW-1185">Reference proteome</keyword>
<reference evidence="2 3" key="1">
    <citation type="submission" date="2019-03" db="EMBL/GenBank/DDBJ databases">
        <title>Paraburkholderia sp. 4M-K11, isolated from subtropical forest soil.</title>
        <authorList>
            <person name="Gao Z.-H."/>
            <person name="Qiu L.-H."/>
        </authorList>
    </citation>
    <scope>NUCLEOTIDE SEQUENCE [LARGE SCALE GENOMIC DNA]</scope>
    <source>
        <strain evidence="2 3">4M-K11</strain>
    </source>
</reference>
<evidence type="ECO:0000313" key="3">
    <source>
        <dbReference type="Proteomes" id="UP000295722"/>
    </source>
</evidence>
<feature type="domain" description="Shedu protein SduA C-terminal" evidence="1">
    <location>
        <begin position="313"/>
        <end position="472"/>
    </location>
</feature>
<sequence>MPINRFRTGNVATEEDGAELILKKLNAARWELKYKPSQKAIDIAKQWIDGFVAPKRALLLADGDGEKKIVSTYPLNTNAASPSFLQPKYDRLRAITFSGFRTIPGWFAFDDDDGDNDDVTWPQNLDDIKEFFQDLPSGFVRDPYFGLGLNYDLRFITDAVEELSGVKTLKIFKGKGESPTYKGSTYSISAKLFDETRKAVNRAHEKALQVASSEKVAYVSNTLLNSVDAKKYPIKSPRYRKDSIVQALGATPPKDVPLSAADRQAVVATVTSACKQLNQSNAAQLLALSHEIEIVSLEALVERMQEMLSKQLNEAAWQEFFRDNQFVLRLAFGFPVVKVGEQFSVGGRKFDGSGDKISDFAMKAAATGNLGLVEIKTPKTALLEKAAYRSKVYAPSRELSGAVNQVLDQAHNLQKNLPLLKESSQDLSLEAYAINGVVIAGRNLTDRAQQKSFELFRNSLRFVLVITFDELLQKLQHLVEVLRPAA</sequence>
<accession>A0A4R5MD01</accession>
<gene>
    <name evidence="2" type="ORF">EYW47_07865</name>
</gene>
<dbReference type="AlphaFoldDB" id="A0A4R5MD01"/>
<dbReference type="EMBL" id="SMRP01000003">
    <property type="protein sequence ID" value="TDG24473.1"/>
    <property type="molecule type" value="Genomic_DNA"/>
</dbReference>
<dbReference type="InterPro" id="IPR025359">
    <property type="entry name" value="SduA_C"/>
</dbReference>
<organism evidence="2 3">
    <name type="scientific">Paraburkholderia silviterrae</name>
    <dbReference type="NCBI Taxonomy" id="2528715"/>
    <lineage>
        <taxon>Bacteria</taxon>
        <taxon>Pseudomonadati</taxon>
        <taxon>Pseudomonadota</taxon>
        <taxon>Betaproteobacteria</taxon>
        <taxon>Burkholderiales</taxon>
        <taxon>Burkholderiaceae</taxon>
        <taxon>Paraburkholderia</taxon>
    </lineage>
</organism>
<dbReference type="RefSeq" id="WP_133194320.1">
    <property type="nucleotide sequence ID" value="NZ_JBHUCW010000006.1"/>
</dbReference>
<proteinExistence type="predicted"/>